<evidence type="ECO:0000313" key="2">
    <source>
        <dbReference type="Proteomes" id="UP000540506"/>
    </source>
</evidence>
<dbReference type="EMBL" id="JACHJV010000001">
    <property type="protein sequence ID" value="MBB4921949.1"/>
    <property type="molecule type" value="Genomic_DNA"/>
</dbReference>
<sequence length="89" mass="9114">MTVTPAAEAHAAGLELDIEQAQLVTIAGANAAAVFTAAGQWLREHQDTATVLGVDFDMQDGDADGDGLPDAVLRLTTLIAGLRSPARSA</sequence>
<protein>
    <submittedName>
        <fullName evidence="1">Uncharacterized protein</fullName>
    </submittedName>
</protein>
<dbReference type="RefSeq" id="WP_184934203.1">
    <property type="nucleotide sequence ID" value="NZ_JACHJV010000001.1"/>
</dbReference>
<name>A0A7W7QYM7_KITKI</name>
<gene>
    <name evidence="1" type="ORF">FHR34_000942</name>
</gene>
<organism evidence="1 2">
    <name type="scientific">Kitasatospora kifunensis</name>
    <name type="common">Streptomyces kifunensis</name>
    <dbReference type="NCBI Taxonomy" id="58351"/>
    <lineage>
        <taxon>Bacteria</taxon>
        <taxon>Bacillati</taxon>
        <taxon>Actinomycetota</taxon>
        <taxon>Actinomycetes</taxon>
        <taxon>Kitasatosporales</taxon>
        <taxon>Streptomycetaceae</taxon>
        <taxon>Kitasatospora</taxon>
    </lineage>
</organism>
<reference evidence="1 2" key="1">
    <citation type="submission" date="2020-08" db="EMBL/GenBank/DDBJ databases">
        <title>Sequencing the genomes of 1000 actinobacteria strains.</title>
        <authorList>
            <person name="Klenk H.-P."/>
        </authorList>
    </citation>
    <scope>NUCLEOTIDE SEQUENCE [LARGE SCALE GENOMIC DNA]</scope>
    <source>
        <strain evidence="1 2">DSM 41654</strain>
    </source>
</reference>
<evidence type="ECO:0000313" key="1">
    <source>
        <dbReference type="EMBL" id="MBB4921949.1"/>
    </source>
</evidence>
<dbReference type="AlphaFoldDB" id="A0A7W7QYM7"/>
<comment type="caution">
    <text evidence="1">The sequence shown here is derived from an EMBL/GenBank/DDBJ whole genome shotgun (WGS) entry which is preliminary data.</text>
</comment>
<accession>A0A7W7QYM7</accession>
<dbReference type="Proteomes" id="UP000540506">
    <property type="component" value="Unassembled WGS sequence"/>
</dbReference>
<proteinExistence type="predicted"/>
<keyword evidence="2" id="KW-1185">Reference proteome</keyword>